<feature type="region of interest" description="Disordered" evidence="1">
    <location>
        <begin position="156"/>
        <end position="284"/>
    </location>
</feature>
<feature type="compositionally biased region" description="Low complexity" evidence="1">
    <location>
        <begin position="196"/>
        <end position="205"/>
    </location>
</feature>
<accession>A0A9X1NV92</accession>
<evidence type="ECO:0000256" key="1">
    <source>
        <dbReference type="SAM" id="MobiDB-lite"/>
    </source>
</evidence>
<feature type="compositionally biased region" description="Low complexity" evidence="1">
    <location>
        <begin position="526"/>
        <end position="535"/>
    </location>
</feature>
<proteinExistence type="predicted"/>
<feature type="compositionally biased region" description="Basic and acidic residues" evidence="1">
    <location>
        <begin position="392"/>
        <end position="401"/>
    </location>
</feature>
<feature type="region of interest" description="Disordered" evidence="1">
    <location>
        <begin position="370"/>
        <end position="476"/>
    </location>
</feature>
<feature type="compositionally biased region" description="Low complexity" evidence="1">
    <location>
        <begin position="606"/>
        <end position="641"/>
    </location>
</feature>
<feature type="compositionally biased region" description="Low complexity" evidence="1">
    <location>
        <begin position="577"/>
        <end position="590"/>
    </location>
</feature>
<feature type="compositionally biased region" description="Low complexity" evidence="1">
    <location>
        <begin position="542"/>
        <end position="552"/>
    </location>
</feature>
<name>A0A9X1NV92_9HYPH</name>
<feature type="compositionally biased region" description="Low complexity" evidence="1">
    <location>
        <begin position="156"/>
        <end position="170"/>
    </location>
</feature>
<organism evidence="2 3">
    <name type="scientific">Rhizobium quercicola</name>
    <dbReference type="NCBI Taxonomy" id="2901226"/>
    <lineage>
        <taxon>Bacteria</taxon>
        <taxon>Pseudomonadati</taxon>
        <taxon>Pseudomonadota</taxon>
        <taxon>Alphaproteobacteria</taxon>
        <taxon>Hyphomicrobiales</taxon>
        <taxon>Rhizobiaceae</taxon>
        <taxon>Rhizobium/Agrobacterium group</taxon>
        <taxon>Rhizobium</taxon>
    </lineage>
</organism>
<dbReference type="Proteomes" id="UP001139089">
    <property type="component" value="Unassembled WGS sequence"/>
</dbReference>
<gene>
    <name evidence="2" type="ORF">LRX75_16145</name>
</gene>
<feature type="compositionally biased region" description="Low complexity" evidence="1">
    <location>
        <begin position="458"/>
        <end position="472"/>
    </location>
</feature>
<dbReference type="AlphaFoldDB" id="A0A9X1NV92"/>
<feature type="region of interest" description="Disordered" evidence="1">
    <location>
        <begin position="524"/>
        <end position="561"/>
    </location>
</feature>
<feature type="region of interest" description="Disordered" evidence="1">
    <location>
        <begin position="574"/>
        <end position="655"/>
    </location>
</feature>
<evidence type="ECO:0000313" key="2">
    <source>
        <dbReference type="EMBL" id="MCD7110566.1"/>
    </source>
</evidence>
<feature type="compositionally biased region" description="Low complexity" evidence="1">
    <location>
        <begin position="223"/>
        <end position="248"/>
    </location>
</feature>
<comment type="caution">
    <text evidence="2">The sequence shown here is derived from an EMBL/GenBank/DDBJ whole genome shotgun (WGS) entry which is preliminary data.</text>
</comment>
<feature type="region of interest" description="Disordered" evidence="1">
    <location>
        <begin position="41"/>
        <end position="69"/>
    </location>
</feature>
<reference evidence="2" key="1">
    <citation type="submission" date="2021-12" db="EMBL/GenBank/DDBJ databases">
        <authorList>
            <person name="Li Y."/>
        </authorList>
    </citation>
    <scope>NUCLEOTIDE SEQUENCE</scope>
    <source>
        <strain evidence="2">DKSPLA3</strain>
    </source>
</reference>
<sequence>MRSRVYEKARGAVRRQLESMKPRPSDEMIDRQMGKLEAAITEVEASHAGLPADHGPAEHAPDDNAAPAAAAAGAVAPAVVAPAVLPADDAPAAAPADVTFEQPPVPYDVTHVDRQDGVEAAPAVPEPEPEPEPVAVIPPEPEPVYEEPAPVYEEPVSVEETAAFDEVAPEPVNPPEDDPEPQVEPLPVTDREALDAADVLAEEYAQIQEPAARARESADENDAVALEEPTVEEPAPAEAPAQDWAEPAPVEHDAPEPAEPASIESDYVEPEALPPEPERFEPASVVEPVEPARDVSAMPAADWELPDWNAPTTEQPAMPVAAHIEPVWTESVGTHPAEDVADHDAGWADAPVAHDDHHDAADVAPVVLPAVSGGLTPEGEPSHSWALDETDPFQHDVRPEGTEPAVSDWSWPVDRTNEAEPASPSDEPPPPQNWDEIDSLLAAGGAAAAAQSRPPLDPSEAPAAPRRPASYRAEPRKSAFSIKRVATVLVLLLVFGGGGYAYWMNRDAVNGWVSETIASLNTAPPTASNGGTSATGTGGAASGTAANGNATTDVASAEPSNKFTQRLQTDGTEIDEGAAQPPAGASAAQEGKSVAAQTEASRPVDTADAGATATPPIAGTPTAQADPSAATPAAGTDAAPATIPPVTPTAAPDAATTQMPAGAQKMFLYEERLGQTAPTAIEGGVAWSLKEEAPEAGQRPEPVIQAQITVPDRGLTALMTIKRNTDTSLPASHTIEFVFSLPENFEGGSIDSVQRVAMKRNEQDRGDPLIAVPAKITDDFHMIALNDFPEAVTTNLDLLRTRSWIDIPLTYRNGRRALLTLEKGAAGNEAFTQALAAWSQARPAGN</sequence>
<dbReference type="EMBL" id="JAJOZR010000010">
    <property type="protein sequence ID" value="MCD7110566.1"/>
    <property type="molecule type" value="Genomic_DNA"/>
</dbReference>
<feature type="region of interest" description="Disordered" evidence="1">
    <location>
        <begin position="1"/>
        <end position="28"/>
    </location>
</feature>
<keyword evidence="3" id="KW-1185">Reference proteome</keyword>
<protein>
    <submittedName>
        <fullName evidence="2">Uncharacterized protein</fullName>
    </submittedName>
</protein>
<evidence type="ECO:0000313" key="3">
    <source>
        <dbReference type="Proteomes" id="UP001139089"/>
    </source>
</evidence>